<dbReference type="EMBL" id="FOMR01000008">
    <property type="protein sequence ID" value="SFE07609.1"/>
    <property type="molecule type" value="Genomic_DNA"/>
</dbReference>
<accession>A0A1I1XJP1</accession>
<keyword evidence="2" id="KW-1185">Reference proteome</keyword>
<organism evidence="1 2">
    <name type="scientific">Lentibacillus persicus</name>
    <dbReference type="NCBI Taxonomy" id="640948"/>
    <lineage>
        <taxon>Bacteria</taxon>
        <taxon>Bacillati</taxon>
        <taxon>Bacillota</taxon>
        <taxon>Bacilli</taxon>
        <taxon>Bacillales</taxon>
        <taxon>Bacillaceae</taxon>
        <taxon>Lentibacillus</taxon>
    </lineage>
</organism>
<dbReference type="AlphaFoldDB" id="A0A1I1XJP1"/>
<dbReference type="STRING" id="640948.SAMN05216238_1085"/>
<evidence type="ECO:0008006" key="3">
    <source>
        <dbReference type="Google" id="ProtNLM"/>
    </source>
</evidence>
<proteinExistence type="predicted"/>
<sequence length="93" mass="11040">MGTQNIIWLSAVRDKLLQFRSEHFTSEETLEFIFKLILDTEEFLKNELVGETYTEEFGIYKGLSRIVVRKFRVYYEKNQDNIIVLGILFPGEK</sequence>
<evidence type="ECO:0000313" key="2">
    <source>
        <dbReference type="Proteomes" id="UP000199474"/>
    </source>
</evidence>
<protein>
    <recommendedName>
        <fullName evidence="3">ParE toxin of type II toxin-antitoxin system, parDE</fullName>
    </recommendedName>
</protein>
<reference evidence="2" key="1">
    <citation type="submission" date="2016-10" db="EMBL/GenBank/DDBJ databases">
        <authorList>
            <person name="Varghese N."/>
            <person name="Submissions S."/>
        </authorList>
    </citation>
    <scope>NUCLEOTIDE SEQUENCE [LARGE SCALE GENOMIC DNA]</scope>
    <source>
        <strain evidence="2">DSM 22530</strain>
    </source>
</reference>
<dbReference type="OrthoDB" id="2621090at2"/>
<evidence type="ECO:0000313" key="1">
    <source>
        <dbReference type="EMBL" id="SFE07609.1"/>
    </source>
</evidence>
<gene>
    <name evidence="1" type="ORF">SAMN05216238_1085</name>
</gene>
<name>A0A1I1XJP1_9BACI</name>
<dbReference type="Proteomes" id="UP000199474">
    <property type="component" value="Unassembled WGS sequence"/>
</dbReference>